<gene>
    <name evidence="1" type="ORF">BO83DRAFT_392640</name>
</gene>
<dbReference type="PANTHER" id="PTHR45458">
    <property type="entry name" value="SHORT-CHAIN DEHYDROGENASE/REDUCTASE SDR"/>
    <property type="match status" value="1"/>
</dbReference>
<dbReference type="OrthoDB" id="7289984at2759"/>
<dbReference type="Proteomes" id="UP000246171">
    <property type="component" value="Unassembled WGS sequence"/>
</dbReference>
<reference evidence="1" key="1">
    <citation type="submission" date="2016-12" db="EMBL/GenBank/DDBJ databases">
        <title>The genomes of Aspergillus section Nigri reveals drivers in fungal speciation.</title>
        <authorList>
            <consortium name="DOE Joint Genome Institute"/>
            <person name="Vesth T.C."/>
            <person name="Nybo J."/>
            <person name="Theobald S."/>
            <person name="Brandl J."/>
            <person name="Frisvad J.C."/>
            <person name="Nielsen K.F."/>
            <person name="Lyhne E.K."/>
            <person name="Kogle M.E."/>
            <person name="Kuo A."/>
            <person name="Riley R."/>
            <person name="Clum A."/>
            <person name="Nolan M."/>
            <person name="Lipzen A."/>
            <person name="Salamov A."/>
            <person name="Henrissat B."/>
            <person name="Wiebenga A."/>
            <person name="De vries R.P."/>
            <person name="Grigoriev I.V."/>
            <person name="Mortensen U.H."/>
            <person name="Andersen M.R."/>
            <person name="Baker S.E."/>
        </authorList>
    </citation>
    <scope>NUCLEOTIDE SEQUENCE</scope>
    <source>
        <strain evidence="1">CBS 122712</strain>
    </source>
</reference>
<sequence>MDQKIIPVVGASRGIGRELVQQLSANPDHHVIASEQSIFDHGSVGSYSLTKAAGNMMIIQLHHELCEKGFTCVAVHPGWVAADMGRAGDMSMEESVVGYVKVL</sequence>
<accession>A0A317UQP6</accession>
<dbReference type="InterPro" id="IPR036291">
    <property type="entry name" value="NAD(P)-bd_dom_sf"/>
</dbReference>
<evidence type="ECO:0000313" key="2">
    <source>
        <dbReference type="Proteomes" id="UP000246171"/>
    </source>
</evidence>
<dbReference type="InterPro" id="IPR052184">
    <property type="entry name" value="SDR_enzymes"/>
</dbReference>
<dbReference type="GeneID" id="37054913"/>
<dbReference type="VEuPathDB" id="FungiDB:BO83DRAFT_392640"/>
<evidence type="ECO:0000313" key="1">
    <source>
        <dbReference type="EMBL" id="PWY64323.1"/>
    </source>
</evidence>
<organism evidence="1 2">
    <name type="scientific">Aspergillus eucalypticola (strain CBS 122712 / IBT 29274)</name>
    <dbReference type="NCBI Taxonomy" id="1448314"/>
    <lineage>
        <taxon>Eukaryota</taxon>
        <taxon>Fungi</taxon>
        <taxon>Dikarya</taxon>
        <taxon>Ascomycota</taxon>
        <taxon>Pezizomycotina</taxon>
        <taxon>Eurotiomycetes</taxon>
        <taxon>Eurotiomycetidae</taxon>
        <taxon>Eurotiales</taxon>
        <taxon>Aspergillaceae</taxon>
        <taxon>Aspergillus</taxon>
        <taxon>Aspergillus subgen. Circumdati</taxon>
    </lineage>
</organism>
<keyword evidence="2" id="KW-1185">Reference proteome</keyword>
<dbReference type="RefSeq" id="XP_025383794.1">
    <property type="nucleotide sequence ID" value="XM_025532951.1"/>
</dbReference>
<protein>
    <recommendedName>
        <fullName evidence="3">NAD(P)-binding protein</fullName>
    </recommendedName>
</protein>
<dbReference type="GO" id="GO:0016616">
    <property type="term" value="F:oxidoreductase activity, acting on the CH-OH group of donors, NAD or NADP as acceptor"/>
    <property type="evidence" value="ECO:0007669"/>
    <property type="project" value="TreeGrafter"/>
</dbReference>
<dbReference type="PANTHER" id="PTHR45458:SF1">
    <property type="entry name" value="SHORT CHAIN DEHYDROGENASE"/>
    <property type="match status" value="1"/>
</dbReference>
<dbReference type="AlphaFoldDB" id="A0A317UQP6"/>
<proteinExistence type="predicted"/>
<comment type="caution">
    <text evidence="1">The sequence shown here is derived from an EMBL/GenBank/DDBJ whole genome shotgun (WGS) entry which is preliminary data.</text>
</comment>
<evidence type="ECO:0008006" key="3">
    <source>
        <dbReference type="Google" id="ProtNLM"/>
    </source>
</evidence>
<dbReference type="SUPFAM" id="SSF51735">
    <property type="entry name" value="NAD(P)-binding Rossmann-fold domains"/>
    <property type="match status" value="2"/>
</dbReference>
<dbReference type="Gene3D" id="3.40.50.720">
    <property type="entry name" value="NAD(P)-binding Rossmann-like Domain"/>
    <property type="match status" value="1"/>
</dbReference>
<name>A0A317UQP6_ASPEC</name>
<dbReference type="EMBL" id="MSFU01000031">
    <property type="protein sequence ID" value="PWY64323.1"/>
    <property type="molecule type" value="Genomic_DNA"/>
</dbReference>